<evidence type="ECO:0000256" key="3">
    <source>
        <dbReference type="ARBA" id="ARBA00022729"/>
    </source>
</evidence>
<dbReference type="Proteomes" id="UP000278149">
    <property type="component" value="Unassembled WGS sequence"/>
</dbReference>
<accession>A0A3R9QSE2</accession>
<protein>
    <submittedName>
        <fullName evidence="5">ABC transporter substrate-binding protein</fullName>
    </submittedName>
</protein>
<proteinExistence type="inferred from homology"/>
<dbReference type="Gene3D" id="3.10.105.10">
    <property type="entry name" value="Dipeptide-binding Protein, Domain 3"/>
    <property type="match status" value="1"/>
</dbReference>
<keyword evidence="3" id="KW-0732">Signal</keyword>
<feature type="domain" description="Solute-binding protein family 5" evidence="4">
    <location>
        <begin position="40"/>
        <end position="284"/>
    </location>
</feature>
<dbReference type="RefSeq" id="WP_125740990.1">
    <property type="nucleotide sequence ID" value="NZ_RCOR01000018.1"/>
</dbReference>
<dbReference type="SUPFAM" id="SSF53850">
    <property type="entry name" value="Periplasmic binding protein-like II"/>
    <property type="match status" value="1"/>
</dbReference>
<name>A0A3R9QSE2_9CREN</name>
<keyword evidence="2" id="KW-0813">Transport</keyword>
<evidence type="ECO:0000256" key="1">
    <source>
        <dbReference type="ARBA" id="ARBA00005695"/>
    </source>
</evidence>
<dbReference type="PANTHER" id="PTHR30290:SF9">
    <property type="entry name" value="OLIGOPEPTIDE-BINDING PROTEIN APPA"/>
    <property type="match status" value="1"/>
</dbReference>
<organism evidence="5 6">
    <name type="scientific">Candidatus Korarchaeum cryptofilum</name>
    <dbReference type="NCBI Taxonomy" id="498846"/>
    <lineage>
        <taxon>Archaea</taxon>
        <taxon>Thermoproteota</taxon>
        <taxon>Candidatus Korarchaeia</taxon>
        <taxon>Candidatus Korarchaeales</taxon>
        <taxon>Candidatus Korarchaeaceae</taxon>
        <taxon>Candidatus Korarchaeum</taxon>
    </lineage>
</organism>
<dbReference type="AlphaFoldDB" id="A0A3R9QSE2"/>
<evidence type="ECO:0000313" key="6">
    <source>
        <dbReference type="Proteomes" id="UP000278149"/>
    </source>
</evidence>
<comment type="similarity">
    <text evidence="1">Belongs to the bacterial solute-binding protein 5 family.</text>
</comment>
<reference evidence="5 6" key="1">
    <citation type="submission" date="2018-10" db="EMBL/GenBank/DDBJ databases">
        <title>Co-occurring genomic capacity for anaerobic methane metabolism and dissimilatory sulfite reduction discovered in the Korarchaeota.</title>
        <authorList>
            <person name="Mckay L.J."/>
            <person name="Dlakic M."/>
            <person name="Fields M.W."/>
            <person name="Delmont T.O."/>
            <person name="Eren A.M."/>
            <person name="Jay Z.J."/>
            <person name="Klingelsmith K.B."/>
            <person name="Rusch D.B."/>
            <person name="Inskeep W.P."/>
        </authorList>
    </citation>
    <scope>NUCLEOTIDE SEQUENCE [LARGE SCALE GENOMIC DNA]</scope>
    <source>
        <strain evidence="5 6">WS</strain>
    </source>
</reference>
<gene>
    <name evidence="5" type="ORF">D9Q81_02325</name>
</gene>
<dbReference type="EMBL" id="RCOR01000018">
    <property type="protein sequence ID" value="RSN69464.1"/>
    <property type="molecule type" value="Genomic_DNA"/>
</dbReference>
<dbReference type="GO" id="GO:1904680">
    <property type="term" value="F:peptide transmembrane transporter activity"/>
    <property type="evidence" value="ECO:0007669"/>
    <property type="project" value="TreeGrafter"/>
</dbReference>
<dbReference type="InterPro" id="IPR039424">
    <property type="entry name" value="SBP_5"/>
</dbReference>
<dbReference type="Pfam" id="PF00496">
    <property type="entry name" value="SBP_bac_5"/>
    <property type="match status" value="1"/>
</dbReference>
<sequence length="863" mass="97810">MSKNVMYAILSAILIALLLPAFSPVSAAPVEFKPNKYGWFDSIVFFGEPDHAKAVEMMIKGDMDAYFIDISEPDLYRKIKQSPELAYDFSFGLFYDLTFNPVGPTFPKTGELNPFSNKKIREAMNYIIDRDYIVNEIMGGLAMPKFVPFIKLLPEGQRYLDVISKIESKYAYDFEKGKAIIESEMKKMGAELVGGKWYYKGEPVTLHFIIRVEDARRAIGDYISNQLEKLGFTVDRMYKTSREASPLWMRGDPAEGKWHLYTGGWITEAVTRDDSDNFQYYYTPDSSEAWSPLWRAYKPDPEFRDIANKLAMKKFKTIEERDQMMRKALWMAIEDSARLWIVDQTAVWARRKGINLVADYAAGYAAASWAFTANKGKVGGTARISSAEVIIDPWNPAGPSGGASNWIYDIMIYGHALQDSAFLLHPQTGMAIPINVKSVYMEVVKGTPTHQNEESKNWLTLKWVDSVKVPPDAWASWDVKGQRMVTAEEAKVTEAKVKFVVNYGPVLGKVAYHDGSTRSLADFIFGYVVDHERMNPESKIYDESVADYLSSVYEQFKAWRIVSTDPLVIEYYVDYVHLDAELIASAYTIWPSMPWHSYFIGVLAEENKELAFGADKANALNVEWMNYIAGPSLKILKKYLDKAYNEGLVPYPNFFKDYIKVEEAKRRYSLLSDFYNKYKHFFISDGPYYLAAADAVAHTCTIKSIRTLPYKIEKMARDIEEFKLFPYTFVGIGYDKNIILKYFPAAEVLTGPSGVSLVVGGPAVNVHTKLAFEKAGIKVDHKTLSLPTGEKYESKYGSLDYGIATLIDKNLYVAGTSRYGTEAALLYLLKNKVSAGTIVVKWQDTNRNGAVDENEISLELQKP</sequence>
<dbReference type="GO" id="GO:0015833">
    <property type="term" value="P:peptide transport"/>
    <property type="evidence" value="ECO:0007669"/>
    <property type="project" value="TreeGrafter"/>
</dbReference>
<dbReference type="InterPro" id="IPR000914">
    <property type="entry name" value="SBP_5_dom"/>
</dbReference>
<evidence type="ECO:0000256" key="2">
    <source>
        <dbReference type="ARBA" id="ARBA00022448"/>
    </source>
</evidence>
<evidence type="ECO:0000259" key="4">
    <source>
        <dbReference type="Pfam" id="PF00496"/>
    </source>
</evidence>
<dbReference type="PANTHER" id="PTHR30290">
    <property type="entry name" value="PERIPLASMIC BINDING COMPONENT OF ABC TRANSPORTER"/>
    <property type="match status" value="1"/>
</dbReference>
<evidence type="ECO:0000313" key="5">
    <source>
        <dbReference type="EMBL" id="RSN69464.1"/>
    </source>
</evidence>
<comment type="caution">
    <text evidence="5">The sequence shown here is derived from an EMBL/GenBank/DDBJ whole genome shotgun (WGS) entry which is preliminary data.</text>
</comment>